<reference evidence="2" key="2">
    <citation type="submission" date="2022-01" db="EMBL/GenBank/DDBJ databases">
        <authorList>
            <person name="Hirooka S."/>
            <person name="Miyagishima S.Y."/>
        </authorList>
    </citation>
    <scope>NUCLEOTIDE SEQUENCE</scope>
    <source>
        <strain evidence="2">NBRC 102759</strain>
    </source>
</reference>
<dbReference type="OrthoDB" id="10393675at2759"/>
<proteinExistence type="predicted"/>
<accession>A0A9C7Q015</accession>
<organism evidence="2 3">
    <name type="scientific">Galdieria partita</name>
    <dbReference type="NCBI Taxonomy" id="83374"/>
    <lineage>
        <taxon>Eukaryota</taxon>
        <taxon>Rhodophyta</taxon>
        <taxon>Bangiophyceae</taxon>
        <taxon>Galdieriales</taxon>
        <taxon>Galdieriaceae</taxon>
        <taxon>Galdieria</taxon>
    </lineage>
</organism>
<dbReference type="AlphaFoldDB" id="A0A9C7Q015"/>
<evidence type="ECO:0000313" key="3">
    <source>
        <dbReference type="Proteomes" id="UP001061958"/>
    </source>
</evidence>
<reference evidence="2" key="1">
    <citation type="journal article" date="2022" name="Proc. Natl. Acad. Sci. U.S.A.">
        <title>Life cycle and functional genomics of the unicellular red alga Galdieria for elucidating algal and plant evolution and industrial use.</title>
        <authorList>
            <person name="Hirooka S."/>
            <person name="Itabashi T."/>
            <person name="Ichinose T.M."/>
            <person name="Onuma R."/>
            <person name="Fujiwara T."/>
            <person name="Yamashita S."/>
            <person name="Jong L.W."/>
            <person name="Tomita R."/>
            <person name="Iwane A.H."/>
            <person name="Miyagishima S.Y."/>
        </authorList>
    </citation>
    <scope>NUCLEOTIDE SEQUENCE</scope>
    <source>
        <strain evidence="2">NBRC 102759</strain>
    </source>
</reference>
<comment type="caution">
    <text evidence="2">The sequence shown here is derived from an EMBL/GenBank/DDBJ whole genome shotgun (WGS) entry which is preliminary data.</text>
</comment>
<keyword evidence="3" id="KW-1185">Reference proteome</keyword>
<gene>
    <name evidence="2" type="ORF">GpartN1_g5100.t1</name>
</gene>
<dbReference type="Pfam" id="PF09133">
    <property type="entry name" value="SANTA"/>
    <property type="match status" value="1"/>
</dbReference>
<dbReference type="InterPro" id="IPR015216">
    <property type="entry name" value="SANTA"/>
</dbReference>
<feature type="domain" description="SANTA" evidence="1">
    <location>
        <begin position="13"/>
        <end position="98"/>
    </location>
</feature>
<evidence type="ECO:0000259" key="1">
    <source>
        <dbReference type="Pfam" id="PF09133"/>
    </source>
</evidence>
<protein>
    <recommendedName>
        <fullName evidence="1">SANTA domain-containing protein</fullName>
    </recommendedName>
</protein>
<name>A0A9C7Q015_9RHOD</name>
<evidence type="ECO:0000313" key="2">
    <source>
        <dbReference type="EMBL" id="GJQ13309.1"/>
    </source>
</evidence>
<dbReference type="EMBL" id="BQMJ01000042">
    <property type="protein sequence ID" value="GJQ13309.1"/>
    <property type="molecule type" value="Genomic_DNA"/>
</dbReference>
<sequence length="215" mass="25211">MFNSAKEEAPVTVLSSWCLRWNKTKSSIVIYGRRLVNGRLEERFWRTSSVVKAFTPVLVITRHKSLYSLIGELNWQQSNLNSSILPIFSFGFPSNWKSILLDNIRQDEIKDIHYQQSIVYDDCGSVYITKEEPFGIPSGVESRTGLRERYRRTVSEYDATRNEDICKVDKKNVDSESFKVSRYSSYERRRRGQTETEKLCHSLRYTGWQKRESTP</sequence>
<dbReference type="Proteomes" id="UP001061958">
    <property type="component" value="Unassembled WGS sequence"/>
</dbReference>